<gene>
    <name evidence="2" type="ORF">NDU88_003233</name>
</gene>
<protein>
    <submittedName>
        <fullName evidence="2">Uncharacterized protein</fullName>
    </submittedName>
</protein>
<reference evidence="2" key="1">
    <citation type="journal article" date="2022" name="bioRxiv">
        <title>Sequencing and chromosome-scale assembly of the giantPleurodeles waltlgenome.</title>
        <authorList>
            <person name="Brown T."/>
            <person name="Elewa A."/>
            <person name="Iarovenko S."/>
            <person name="Subramanian E."/>
            <person name="Araus A.J."/>
            <person name="Petzold A."/>
            <person name="Susuki M."/>
            <person name="Suzuki K.-i.T."/>
            <person name="Hayashi T."/>
            <person name="Toyoda A."/>
            <person name="Oliveira C."/>
            <person name="Osipova E."/>
            <person name="Leigh N.D."/>
            <person name="Simon A."/>
            <person name="Yun M.H."/>
        </authorList>
    </citation>
    <scope>NUCLEOTIDE SEQUENCE</scope>
    <source>
        <strain evidence="2">20211129_DDA</strain>
        <tissue evidence="2">Liver</tissue>
    </source>
</reference>
<name>A0AAV7LRI1_PLEWA</name>
<accession>A0AAV7LRI1</accession>
<evidence type="ECO:0000313" key="3">
    <source>
        <dbReference type="Proteomes" id="UP001066276"/>
    </source>
</evidence>
<sequence length="94" mass="9617">MSAVHLQTGLRACIYKIICFPTGAGNAPASAEGAPRGAAAARVDRKILARRLRAFICTAGGAPGVHTLPSPTVAHQGEGERARVPSPVPPDPPD</sequence>
<dbReference type="AlphaFoldDB" id="A0AAV7LRI1"/>
<organism evidence="2 3">
    <name type="scientific">Pleurodeles waltl</name>
    <name type="common">Iberian ribbed newt</name>
    <dbReference type="NCBI Taxonomy" id="8319"/>
    <lineage>
        <taxon>Eukaryota</taxon>
        <taxon>Metazoa</taxon>
        <taxon>Chordata</taxon>
        <taxon>Craniata</taxon>
        <taxon>Vertebrata</taxon>
        <taxon>Euteleostomi</taxon>
        <taxon>Amphibia</taxon>
        <taxon>Batrachia</taxon>
        <taxon>Caudata</taxon>
        <taxon>Salamandroidea</taxon>
        <taxon>Salamandridae</taxon>
        <taxon>Pleurodelinae</taxon>
        <taxon>Pleurodeles</taxon>
    </lineage>
</organism>
<dbReference type="Proteomes" id="UP001066276">
    <property type="component" value="Chromosome 11"/>
</dbReference>
<keyword evidence="3" id="KW-1185">Reference proteome</keyword>
<feature type="region of interest" description="Disordered" evidence="1">
    <location>
        <begin position="66"/>
        <end position="94"/>
    </location>
</feature>
<comment type="caution">
    <text evidence="2">The sequence shown here is derived from an EMBL/GenBank/DDBJ whole genome shotgun (WGS) entry which is preliminary data.</text>
</comment>
<evidence type="ECO:0000256" key="1">
    <source>
        <dbReference type="SAM" id="MobiDB-lite"/>
    </source>
</evidence>
<evidence type="ECO:0000313" key="2">
    <source>
        <dbReference type="EMBL" id="KAJ1090095.1"/>
    </source>
</evidence>
<dbReference type="EMBL" id="JANPWB010000015">
    <property type="protein sequence ID" value="KAJ1090095.1"/>
    <property type="molecule type" value="Genomic_DNA"/>
</dbReference>
<proteinExistence type="predicted"/>